<evidence type="ECO:0000256" key="3">
    <source>
        <dbReference type="SAM" id="SignalP"/>
    </source>
</evidence>
<dbReference type="PANTHER" id="PTHR36530:SF1">
    <property type="entry name" value="AMOEBIASIN-1"/>
    <property type="match status" value="1"/>
</dbReference>
<dbReference type="STRING" id="1210086.GCA_001613105_07410"/>
<evidence type="ECO:0000256" key="1">
    <source>
        <dbReference type="ARBA" id="ARBA00022690"/>
    </source>
</evidence>
<dbReference type="GO" id="GO:0004869">
    <property type="term" value="F:cysteine-type endopeptidase inhibitor activity"/>
    <property type="evidence" value="ECO:0007669"/>
    <property type="project" value="UniProtKB-KW"/>
</dbReference>
<dbReference type="SUPFAM" id="SSF141066">
    <property type="entry name" value="ICP-like"/>
    <property type="match status" value="1"/>
</dbReference>
<keyword evidence="2" id="KW-0789">Thiol protease inhibitor</keyword>
<feature type="chain" id="PRO_5016678608" evidence="3">
    <location>
        <begin position="24"/>
        <end position="146"/>
    </location>
</feature>
<evidence type="ECO:0000313" key="5">
    <source>
        <dbReference type="EMBL" id="RDI59630.1"/>
    </source>
</evidence>
<dbReference type="InterPro" id="IPR052781">
    <property type="entry name" value="Cys_protease_inhibitor_I42"/>
</dbReference>
<protein>
    <submittedName>
        <fullName evidence="5">Inhibitor of cysteine peptidase</fullName>
    </submittedName>
</protein>
<feature type="domain" description="Proteinase inhibitor I42 chagasin" evidence="4">
    <location>
        <begin position="52"/>
        <end position="143"/>
    </location>
</feature>
<comment type="caution">
    <text evidence="5">The sequence shown here is derived from an EMBL/GenBank/DDBJ whole genome shotgun (WGS) entry which is preliminary data.</text>
</comment>
<dbReference type="PANTHER" id="PTHR36530">
    <property type="entry name" value="INHIBITOR OF CYSTEINE PEPTIDASE"/>
    <property type="match status" value="1"/>
</dbReference>
<evidence type="ECO:0000313" key="6">
    <source>
        <dbReference type="Proteomes" id="UP000254869"/>
    </source>
</evidence>
<proteinExistence type="predicted"/>
<dbReference type="Gene3D" id="2.60.40.2020">
    <property type="match status" value="1"/>
</dbReference>
<evidence type="ECO:0000256" key="2">
    <source>
        <dbReference type="ARBA" id="ARBA00022704"/>
    </source>
</evidence>
<dbReference type="Pfam" id="PF09394">
    <property type="entry name" value="Inhibitor_I42"/>
    <property type="match status" value="1"/>
</dbReference>
<gene>
    <name evidence="5" type="ORF">DFR76_11821</name>
</gene>
<name>A0A370HMR6_9NOCA</name>
<dbReference type="RefSeq" id="WP_147288129.1">
    <property type="nucleotide sequence ID" value="NZ_QQBC01000018.1"/>
</dbReference>
<dbReference type="InterPro" id="IPR036331">
    <property type="entry name" value="Chagasin-like_sf"/>
</dbReference>
<sequence length="146" mass="14878">MRTPLLMIAFGAALAAGATTAAATGPVPTLAAPIADPVVVVGVDGNGQAQALTVGQELAVALPESPSTGYAWQLREADQNVLRQEGEPQFKPDAAFTPGGPGTTVWTFTAATAGTTKLTLATAPTQPWAQATPQPPQQFTLTVTVR</sequence>
<feature type="signal peptide" evidence="3">
    <location>
        <begin position="1"/>
        <end position="23"/>
    </location>
</feature>
<keyword evidence="6" id="KW-1185">Reference proteome</keyword>
<dbReference type="AlphaFoldDB" id="A0A370HMR6"/>
<evidence type="ECO:0000259" key="4">
    <source>
        <dbReference type="Pfam" id="PF09394"/>
    </source>
</evidence>
<dbReference type="Proteomes" id="UP000254869">
    <property type="component" value="Unassembled WGS sequence"/>
</dbReference>
<reference evidence="5 6" key="1">
    <citation type="submission" date="2018-07" db="EMBL/GenBank/DDBJ databases">
        <title>Genomic Encyclopedia of Type Strains, Phase IV (KMG-IV): sequencing the most valuable type-strain genomes for metagenomic binning, comparative biology and taxonomic classification.</title>
        <authorList>
            <person name="Goeker M."/>
        </authorList>
    </citation>
    <scope>NUCLEOTIDE SEQUENCE [LARGE SCALE GENOMIC DNA]</scope>
    <source>
        <strain evidence="5 6">DSM 44290</strain>
    </source>
</reference>
<dbReference type="EMBL" id="QQBC01000018">
    <property type="protein sequence ID" value="RDI59630.1"/>
    <property type="molecule type" value="Genomic_DNA"/>
</dbReference>
<organism evidence="5 6">
    <name type="scientific">Nocardia pseudobrasiliensis</name>
    <dbReference type="NCBI Taxonomy" id="45979"/>
    <lineage>
        <taxon>Bacteria</taxon>
        <taxon>Bacillati</taxon>
        <taxon>Actinomycetota</taxon>
        <taxon>Actinomycetes</taxon>
        <taxon>Mycobacteriales</taxon>
        <taxon>Nocardiaceae</taxon>
        <taxon>Nocardia</taxon>
    </lineage>
</organism>
<accession>A0A370HMR6</accession>
<keyword evidence="1" id="KW-0646">Protease inhibitor</keyword>
<dbReference type="InterPro" id="IPR018990">
    <property type="entry name" value="Prot_inh_I42_chagasin"/>
</dbReference>
<keyword evidence="3" id="KW-0732">Signal</keyword>